<evidence type="ECO:0000259" key="2">
    <source>
        <dbReference type="Pfam" id="PF08153"/>
    </source>
</evidence>
<feature type="region of interest" description="Disordered" evidence="1">
    <location>
        <begin position="339"/>
        <end position="416"/>
    </location>
</feature>
<keyword evidence="4" id="KW-1185">Reference proteome</keyword>
<reference evidence="3" key="1">
    <citation type="journal article" date="2020" name="Nat. Commun.">
        <title>Large-scale genome sequencing of mycorrhizal fungi provides insights into the early evolution of symbiotic traits.</title>
        <authorList>
            <person name="Miyauchi S."/>
            <person name="Kiss E."/>
            <person name="Kuo A."/>
            <person name="Drula E."/>
            <person name="Kohler A."/>
            <person name="Sanchez-Garcia M."/>
            <person name="Morin E."/>
            <person name="Andreopoulos B."/>
            <person name="Barry K.W."/>
            <person name="Bonito G."/>
            <person name="Buee M."/>
            <person name="Carver A."/>
            <person name="Chen C."/>
            <person name="Cichocki N."/>
            <person name="Clum A."/>
            <person name="Culley D."/>
            <person name="Crous P.W."/>
            <person name="Fauchery L."/>
            <person name="Girlanda M."/>
            <person name="Hayes R.D."/>
            <person name="Keri Z."/>
            <person name="LaButti K."/>
            <person name="Lipzen A."/>
            <person name="Lombard V."/>
            <person name="Magnuson J."/>
            <person name="Maillard F."/>
            <person name="Murat C."/>
            <person name="Nolan M."/>
            <person name="Ohm R.A."/>
            <person name="Pangilinan J."/>
            <person name="Pereira M.F."/>
            <person name="Perotto S."/>
            <person name="Peter M."/>
            <person name="Pfister S."/>
            <person name="Riley R."/>
            <person name="Sitrit Y."/>
            <person name="Stielow J.B."/>
            <person name="Szollosi G."/>
            <person name="Zifcakova L."/>
            <person name="Stursova M."/>
            <person name="Spatafora J.W."/>
            <person name="Tedersoo L."/>
            <person name="Vaario L.M."/>
            <person name="Yamada A."/>
            <person name="Yan M."/>
            <person name="Wang P."/>
            <person name="Xu J."/>
            <person name="Bruns T."/>
            <person name="Baldrian P."/>
            <person name="Vilgalys R."/>
            <person name="Dunand C."/>
            <person name="Henrissat B."/>
            <person name="Grigoriev I.V."/>
            <person name="Hibbett D."/>
            <person name="Nagy L.G."/>
            <person name="Martin F.M."/>
        </authorList>
    </citation>
    <scope>NUCLEOTIDE SEQUENCE</scope>
    <source>
        <strain evidence="3">UP504</strain>
    </source>
</reference>
<accession>A0A9P6AIQ1</accession>
<evidence type="ECO:0000256" key="1">
    <source>
        <dbReference type="SAM" id="MobiDB-lite"/>
    </source>
</evidence>
<protein>
    <recommendedName>
        <fullName evidence="2">Nucleolar GTP-binding protein 2 N-terminal domain-containing protein</fullName>
    </recommendedName>
</protein>
<gene>
    <name evidence="3" type="ORF">BS47DRAFT_1489543</name>
</gene>
<comment type="caution">
    <text evidence="3">The sequence shown here is derived from an EMBL/GenBank/DDBJ whole genome shotgun (WGS) entry which is preliminary data.</text>
</comment>
<evidence type="ECO:0000313" key="4">
    <source>
        <dbReference type="Proteomes" id="UP000886523"/>
    </source>
</evidence>
<dbReference type="Proteomes" id="UP000886523">
    <property type="component" value="Unassembled WGS sequence"/>
</dbReference>
<dbReference type="InterPro" id="IPR012971">
    <property type="entry name" value="NOG2_N_dom"/>
</dbReference>
<dbReference type="AlphaFoldDB" id="A0A9P6AIQ1"/>
<feature type="domain" description="Nucleolar GTP-binding protein 2 N-terminal" evidence="2">
    <location>
        <begin position="13"/>
        <end position="51"/>
    </location>
</feature>
<feature type="compositionally biased region" description="Low complexity" evidence="1">
    <location>
        <begin position="366"/>
        <end position="380"/>
    </location>
</feature>
<proteinExistence type="predicted"/>
<dbReference type="EMBL" id="MU129126">
    <property type="protein sequence ID" value="KAF9506054.1"/>
    <property type="molecule type" value="Genomic_DNA"/>
</dbReference>
<dbReference type="OrthoDB" id="10664155at2759"/>
<organism evidence="3 4">
    <name type="scientific">Hydnum rufescens UP504</name>
    <dbReference type="NCBI Taxonomy" id="1448309"/>
    <lineage>
        <taxon>Eukaryota</taxon>
        <taxon>Fungi</taxon>
        <taxon>Dikarya</taxon>
        <taxon>Basidiomycota</taxon>
        <taxon>Agaricomycotina</taxon>
        <taxon>Agaricomycetes</taxon>
        <taxon>Cantharellales</taxon>
        <taxon>Hydnaceae</taxon>
        <taxon>Hydnum</taxon>
    </lineage>
</organism>
<evidence type="ECO:0000313" key="3">
    <source>
        <dbReference type="EMBL" id="KAF9506054.1"/>
    </source>
</evidence>
<sequence>MPEVCDITRLDSDQRLHILETQSFGDAFGPRAHRKKPRLDVDSIEELGTIASALNPYTGLDTPGGAIDVCCACYYLSSESNTLWRYYCTDFTTNIRRILRGSRLLKCHRARLERSLSQIALAPTPQDVNQISRPLSDEQIIVNKLPIMSIGHHTGWLTRSNLDWRVSAGPSKNNSRHHPRRTVVDRSIDAFSKPLPLARSSPTSQPIPVRLARSAYVTYHELAIHSHSSSRRRSPCLSPLPTPRYTGKTRLKGDRRVTMVGVPESTDKRPDQFFYTKGKLCGVGRLNFYKRPNGRWQFYKDGGRGDLEGECFTNTSNTPAQICGSKEYWDQLVKLSNLNARTHEPTSTPPTKPRPYETTPRHDEGPNNNGPNGDASNSNAPNKDAHGNAPNEDAHGNAPNEDATHGNMQSKDNRAK</sequence>
<name>A0A9P6AIQ1_9AGAM</name>
<dbReference type="Pfam" id="PF08153">
    <property type="entry name" value="NGP1NT"/>
    <property type="match status" value="1"/>
</dbReference>